<dbReference type="AlphaFoldDB" id="A0A382WVL5"/>
<evidence type="ECO:0008006" key="3">
    <source>
        <dbReference type="Google" id="ProtNLM"/>
    </source>
</evidence>
<dbReference type="SUPFAM" id="SSF63829">
    <property type="entry name" value="Calcium-dependent phosphotriesterase"/>
    <property type="match status" value="1"/>
</dbReference>
<accession>A0A382WVL5</accession>
<gene>
    <name evidence="2" type="ORF">METZ01_LOCUS415771</name>
</gene>
<organism evidence="2">
    <name type="scientific">marine metagenome</name>
    <dbReference type="NCBI Taxonomy" id="408172"/>
    <lineage>
        <taxon>unclassified sequences</taxon>
        <taxon>metagenomes</taxon>
        <taxon>ecological metagenomes</taxon>
    </lineage>
</organism>
<dbReference type="Pfam" id="PF01436">
    <property type="entry name" value="NHL"/>
    <property type="match status" value="1"/>
</dbReference>
<evidence type="ECO:0000313" key="2">
    <source>
        <dbReference type="EMBL" id="SVD62917.1"/>
    </source>
</evidence>
<reference evidence="2" key="1">
    <citation type="submission" date="2018-05" db="EMBL/GenBank/DDBJ databases">
        <authorList>
            <person name="Lanie J.A."/>
            <person name="Ng W.-L."/>
            <person name="Kazmierczak K.M."/>
            <person name="Andrzejewski T.M."/>
            <person name="Davidsen T.M."/>
            <person name="Wayne K.J."/>
            <person name="Tettelin H."/>
            <person name="Glass J.I."/>
            <person name="Rusch D."/>
            <person name="Podicherti R."/>
            <person name="Tsui H.-C.T."/>
            <person name="Winkler M.E."/>
        </authorList>
    </citation>
    <scope>NUCLEOTIDE SEQUENCE</scope>
</reference>
<feature type="non-terminal residue" evidence="2">
    <location>
        <position position="219"/>
    </location>
</feature>
<keyword evidence="1" id="KW-0677">Repeat</keyword>
<dbReference type="EMBL" id="UINC01162909">
    <property type="protein sequence ID" value="SVD62917.1"/>
    <property type="molecule type" value="Genomic_DNA"/>
</dbReference>
<name>A0A382WVL5_9ZZZZ</name>
<dbReference type="PANTHER" id="PTHR24104">
    <property type="entry name" value="E3 UBIQUITIN-PROTEIN LIGASE NHLRC1-RELATED"/>
    <property type="match status" value="1"/>
</dbReference>
<dbReference type="InterPro" id="IPR001258">
    <property type="entry name" value="NHL_repeat"/>
</dbReference>
<evidence type="ECO:0000256" key="1">
    <source>
        <dbReference type="ARBA" id="ARBA00022737"/>
    </source>
</evidence>
<proteinExistence type="predicted"/>
<sequence>MLTQTVAGRTFDYSYCIGGRMQTPANIVMGSGDTMYVLCRGSERTPNVPANRATGNVRVCVFTSGSTPGDEELVAEFGHGGDSEGEMTWPVAIALDSEENLHITDEWLNRISVFSKDGKFLRVWGTSGDGDGEFNGAAGIAMDKQENLYIVDSLNHRIQKLTKDGKFLAKWGKLGSGEGEFDSPWGIGLDGQGFVYVVDHCNHRVQKFTPKGEFVAKFG</sequence>
<dbReference type="PROSITE" id="PS51125">
    <property type="entry name" value="NHL"/>
    <property type="match status" value="3"/>
</dbReference>
<dbReference type="PANTHER" id="PTHR24104:SF25">
    <property type="entry name" value="PROTEIN LIN-41"/>
    <property type="match status" value="1"/>
</dbReference>
<dbReference type="InterPro" id="IPR011042">
    <property type="entry name" value="6-blade_b-propeller_TolB-like"/>
</dbReference>
<dbReference type="CDD" id="cd05819">
    <property type="entry name" value="NHL"/>
    <property type="match status" value="1"/>
</dbReference>
<dbReference type="InterPro" id="IPR050952">
    <property type="entry name" value="TRIM-NHL_E3_ligases"/>
</dbReference>
<protein>
    <recommendedName>
        <fullName evidence="3">SMP-30/Gluconolactonase/LRE-like region domain-containing protein</fullName>
    </recommendedName>
</protein>
<dbReference type="Gene3D" id="2.120.10.30">
    <property type="entry name" value="TolB, C-terminal domain"/>
    <property type="match status" value="2"/>
</dbReference>
<dbReference type="Pfam" id="PF17170">
    <property type="entry name" value="DUF5128"/>
    <property type="match status" value="1"/>
</dbReference>
<dbReference type="GO" id="GO:0008270">
    <property type="term" value="F:zinc ion binding"/>
    <property type="evidence" value="ECO:0007669"/>
    <property type="project" value="UniProtKB-KW"/>
</dbReference>